<dbReference type="Gene3D" id="1.10.420.10">
    <property type="entry name" value="Peroxidase, domain 2"/>
    <property type="match status" value="1"/>
</dbReference>
<dbReference type="PANTHER" id="PTHR31356">
    <property type="entry name" value="THYLAKOID LUMENAL 29 KDA PROTEIN, CHLOROPLASTIC-RELATED"/>
    <property type="match status" value="1"/>
</dbReference>
<evidence type="ECO:0000256" key="4">
    <source>
        <dbReference type="ARBA" id="ARBA00022617"/>
    </source>
</evidence>
<comment type="caution">
    <text evidence="11">The sequence shown here is derived from an EMBL/GenBank/DDBJ whole genome shotgun (WGS) entry which is preliminary data.</text>
</comment>
<evidence type="ECO:0000259" key="10">
    <source>
        <dbReference type="PROSITE" id="PS50873"/>
    </source>
</evidence>
<keyword evidence="3 8" id="KW-0575">Peroxidase</keyword>
<evidence type="ECO:0000256" key="6">
    <source>
        <dbReference type="ARBA" id="ARBA00023002"/>
    </source>
</evidence>
<keyword evidence="4" id="KW-0349">Heme</keyword>
<dbReference type="Proteomes" id="UP001218218">
    <property type="component" value="Unassembled WGS sequence"/>
</dbReference>
<feature type="chain" id="PRO_5042065078" description="Peroxidase" evidence="9">
    <location>
        <begin position="16"/>
        <end position="518"/>
    </location>
</feature>
<dbReference type="SUPFAM" id="SSF48113">
    <property type="entry name" value="Heme-dependent peroxidases"/>
    <property type="match status" value="1"/>
</dbReference>
<dbReference type="PRINTS" id="PR00458">
    <property type="entry name" value="PEROXIDASE"/>
</dbReference>
<dbReference type="GO" id="GO:0004601">
    <property type="term" value="F:peroxidase activity"/>
    <property type="evidence" value="ECO:0007669"/>
    <property type="project" value="UniProtKB-KW"/>
</dbReference>
<dbReference type="InterPro" id="IPR010255">
    <property type="entry name" value="Haem_peroxidase_sf"/>
</dbReference>
<dbReference type="InterPro" id="IPR002016">
    <property type="entry name" value="Haem_peroxidase"/>
</dbReference>
<dbReference type="InterPro" id="IPR044831">
    <property type="entry name" value="Ccp1-like"/>
</dbReference>
<sequence length="518" mass="55855">MFIPLIFYFFATATAWVYPNPQLEALDRLRWDQTGFNALGISIFVGPCNFFFVDTNATGRSDAADWIRTAYHDMATHNANDGTGGLDASIRFGEEQVRSENVGDGFNNTLSILGIGASRYVSLADTIAVGAIMAFENCGGPEIPFRGGRVDADGPNTPGVPEPQDSLDSHIAAFARQGFTQTEMISLVACGHSFGGVQHALFPDVVPDLNDPTNRQSVQHFDSTFTNFDNKVASEYIAGTTQNPLVVGLNDTKNSDKRIFGSDGNATMLSFANSPQLFATTCSSLIARMVDTVPNGVQLTEVVTPLSVKPANLQLILNGDNMVITADVRFWNMTFDANRVILMLWDDHAGGTHNTTLAARRAGTSSAINDRYSALWYGLDNFAFDGLAGIKTMRFTVNGELEDQDGLGFVVDDSVIFSASSCLFSPHPLAGRLDVAVRNGVNPSRIFLENVKIDSSGHPVITETDIPPPAQPIAANAVYSIWSHNVTDNNLYRIVAEVDGVNISTWANPAGVFSSCPS</sequence>
<keyword evidence="6 8" id="KW-0560">Oxidoreductase</keyword>
<reference evidence="11" key="1">
    <citation type="submission" date="2023-03" db="EMBL/GenBank/DDBJ databases">
        <title>Massive genome expansion in bonnet fungi (Mycena s.s.) driven by repeated elements and novel gene families across ecological guilds.</title>
        <authorList>
            <consortium name="Lawrence Berkeley National Laboratory"/>
            <person name="Harder C.B."/>
            <person name="Miyauchi S."/>
            <person name="Viragh M."/>
            <person name="Kuo A."/>
            <person name="Thoen E."/>
            <person name="Andreopoulos B."/>
            <person name="Lu D."/>
            <person name="Skrede I."/>
            <person name="Drula E."/>
            <person name="Henrissat B."/>
            <person name="Morin E."/>
            <person name="Kohler A."/>
            <person name="Barry K."/>
            <person name="LaButti K."/>
            <person name="Morin E."/>
            <person name="Salamov A."/>
            <person name="Lipzen A."/>
            <person name="Mereny Z."/>
            <person name="Hegedus B."/>
            <person name="Baldrian P."/>
            <person name="Stursova M."/>
            <person name="Weitz H."/>
            <person name="Taylor A."/>
            <person name="Grigoriev I.V."/>
            <person name="Nagy L.G."/>
            <person name="Martin F."/>
            <person name="Kauserud H."/>
        </authorList>
    </citation>
    <scope>NUCLEOTIDE SEQUENCE</scope>
    <source>
        <strain evidence="11">CBHHK002</strain>
    </source>
</reference>
<proteinExistence type="inferred from homology"/>
<keyword evidence="7" id="KW-0408">Iron</keyword>
<dbReference type="GO" id="GO:0046872">
    <property type="term" value="F:metal ion binding"/>
    <property type="evidence" value="ECO:0007669"/>
    <property type="project" value="UniProtKB-UniRule"/>
</dbReference>
<organism evidence="11 12">
    <name type="scientific">Mycena albidolilacea</name>
    <dbReference type="NCBI Taxonomy" id="1033008"/>
    <lineage>
        <taxon>Eukaryota</taxon>
        <taxon>Fungi</taxon>
        <taxon>Dikarya</taxon>
        <taxon>Basidiomycota</taxon>
        <taxon>Agaricomycotina</taxon>
        <taxon>Agaricomycetes</taxon>
        <taxon>Agaricomycetidae</taxon>
        <taxon>Agaricales</taxon>
        <taxon>Marasmiineae</taxon>
        <taxon>Mycenaceae</taxon>
        <taxon>Mycena</taxon>
    </lineage>
</organism>
<accession>A0AAD7EU32</accession>
<dbReference type="InterPro" id="IPR002207">
    <property type="entry name" value="Peroxidase_I"/>
</dbReference>
<dbReference type="GO" id="GO:0020037">
    <property type="term" value="F:heme binding"/>
    <property type="evidence" value="ECO:0007669"/>
    <property type="project" value="UniProtKB-UniRule"/>
</dbReference>
<name>A0AAD7EU32_9AGAR</name>
<keyword evidence="5" id="KW-0479">Metal-binding</keyword>
<feature type="signal peptide" evidence="9">
    <location>
        <begin position="1"/>
        <end position="15"/>
    </location>
</feature>
<evidence type="ECO:0000313" key="12">
    <source>
        <dbReference type="Proteomes" id="UP001218218"/>
    </source>
</evidence>
<gene>
    <name evidence="11" type="ORF">DFH08DRAFT_776386</name>
</gene>
<comment type="function">
    <text evidence="1">Destroys radicals which are normally produced within the cells and which are toxic to biological systems.</text>
</comment>
<feature type="domain" description="Plant heme peroxidase family profile" evidence="10">
    <location>
        <begin position="44"/>
        <end position="230"/>
    </location>
</feature>
<dbReference type="Pfam" id="PF00141">
    <property type="entry name" value="peroxidase"/>
    <property type="match status" value="1"/>
</dbReference>
<keyword evidence="12" id="KW-1185">Reference proteome</keyword>
<dbReference type="GO" id="GO:0034599">
    <property type="term" value="P:cellular response to oxidative stress"/>
    <property type="evidence" value="ECO:0007669"/>
    <property type="project" value="InterPro"/>
</dbReference>
<comment type="similarity">
    <text evidence="2">Belongs to the peroxidase family. Cytochrome c peroxidase subfamily.</text>
</comment>
<dbReference type="AlphaFoldDB" id="A0AAD7EU32"/>
<evidence type="ECO:0000256" key="9">
    <source>
        <dbReference type="SAM" id="SignalP"/>
    </source>
</evidence>
<dbReference type="EC" id="1.11.1.-" evidence="8"/>
<evidence type="ECO:0000256" key="7">
    <source>
        <dbReference type="ARBA" id="ARBA00023004"/>
    </source>
</evidence>
<evidence type="ECO:0000256" key="8">
    <source>
        <dbReference type="RuleBase" id="RU363051"/>
    </source>
</evidence>
<evidence type="ECO:0000313" key="11">
    <source>
        <dbReference type="EMBL" id="KAJ7350377.1"/>
    </source>
</evidence>
<dbReference type="PANTHER" id="PTHR31356:SF53">
    <property type="entry name" value="HEME PEROXIDASE"/>
    <property type="match status" value="1"/>
</dbReference>
<dbReference type="PRINTS" id="PR00459">
    <property type="entry name" value="ASPEROXIDASE"/>
</dbReference>
<dbReference type="Gene3D" id="1.10.520.10">
    <property type="match status" value="1"/>
</dbReference>
<evidence type="ECO:0000256" key="1">
    <source>
        <dbReference type="ARBA" id="ARBA00003917"/>
    </source>
</evidence>
<protein>
    <recommendedName>
        <fullName evidence="8">Peroxidase</fullName>
        <ecNumber evidence="8">1.11.1.-</ecNumber>
    </recommendedName>
</protein>
<dbReference type="GO" id="GO:0042744">
    <property type="term" value="P:hydrogen peroxide catabolic process"/>
    <property type="evidence" value="ECO:0007669"/>
    <property type="project" value="TreeGrafter"/>
</dbReference>
<dbReference type="PROSITE" id="PS50873">
    <property type="entry name" value="PEROXIDASE_4"/>
    <property type="match status" value="1"/>
</dbReference>
<dbReference type="GO" id="GO:0000302">
    <property type="term" value="P:response to reactive oxygen species"/>
    <property type="evidence" value="ECO:0007669"/>
    <property type="project" value="TreeGrafter"/>
</dbReference>
<evidence type="ECO:0000256" key="2">
    <source>
        <dbReference type="ARBA" id="ARBA00005997"/>
    </source>
</evidence>
<evidence type="ECO:0000256" key="3">
    <source>
        <dbReference type="ARBA" id="ARBA00022559"/>
    </source>
</evidence>
<keyword evidence="9" id="KW-0732">Signal</keyword>
<evidence type="ECO:0000256" key="5">
    <source>
        <dbReference type="ARBA" id="ARBA00022723"/>
    </source>
</evidence>
<dbReference type="EMBL" id="JARIHO010000014">
    <property type="protein sequence ID" value="KAJ7350377.1"/>
    <property type="molecule type" value="Genomic_DNA"/>
</dbReference>